<proteinExistence type="inferred from homology"/>
<dbReference type="InterPro" id="IPR002820">
    <property type="entry name" value="Mopterin_CF_biosynth-C_dom"/>
</dbReference>
<dbReference type="InterPro" id="IPR023047">
    <property type="entry name" value="Mo_CF_biosynth-C_arc"/>
</dbReference>
<keyword evidence="3 5" id="KW-0456">Lyase</keyword>
<comment type="pathway">
    <text evidence="1 3">Cofactor biosynthesis; molybdopterin biosynthesis.</text>
</comment>
<comment type="function">
    <text evidence="3">Catalyzes the conversion of (8S)-3',8-cyclo-7,8-dihydroguanosine 5'-triphosphate to cyclic pyranopterin monophosphate (cPMP).</text>
</comment>
<evidence type="ECO:0000259" key="4">
    <source>
        <dbReference type="Pfam" id="PF01967"/>
    </source>
</evidence>
<feature type="active site" evidence="3">
    <location>
        <position position="124"/>
    </location>
</feature>
<dbReference type="Gene3D" id="3.30.70.640">
    <property type="entry name" value="Molybdopterin cofactor biosynthesis C (MoaC) domain"/>
    <property type="match status" value="1"/>
</dbReference>
<organism evidence="5 6">
    <name type="scientific">Methanopyrus kandleri</name>
    <dbReference type="NCBI Taxonomy" id="2320"/>
    <lineage>
        <taxon>Archaea</taxon>
        <taxon>Methanobacteriati</taxon>
        <taxon>Methanobacteriota</taxon>
        <taxon>Methanomada group</taxon>
        <taxon>Methanopyri</taxon>
        <taxon>Methanopyrales</taxon>
        <taxon>Methanopyraceae</taxon>
        <taxon>Methanopyrus</taxon>
    </lineage>
</organism>
<dbReference type="EMBL" id="DUJS01000004">
    <property type="protein sequence ID" value="HII70285.1"/>
    <property type="molecule type" value="Genomic_DNA"/>
</dbReference>
<comment type="caution">
    <text evidence="3">Lacks conserved residue(s) required for the propagation of feature annotation.</text>
</comment>
<evidence type="ECO:0000313" key="6">
    <source>
        <dbReference type="Proteomes" id="UP000619545"/>
    </source>
</evidence>
<dbReference type="GO" id="GO:0006777">
    <property type="term" value="P:Mo-molybdopterin cofactor biosynthetic process"/>
    <property type="evidence" value="ECO:0007669"/>
    <property type="project" value="UniProtKB-UniRule"/>
</dbReference>
<keyword evidence="2 3" id="KW-0501">Molybdenum cofactor biosynthesis</keyword>
<comment type="subunit">
    <text evidence="3">Homohexamer; trimer of dimers.</text>
</comment>
<dbReference type="OMA" id="IWDMVKS"/>
<dbReference type="SUPFAM" id="SSF55040">
    <property type="entry name" value="Molybdenum cofactor biosynthesis protein C, MoaC"/>
    <property type="match status" value="1"/>
</dbReference>
<dbReference type="InterPro" id="IPR036522">
    <property type="entry name" value="MoaC_sf"/>
</dbReference>
<dbReference type="UniPathway" id="UPA00344"/>
<gene>
    <name evidence="3 5" type="primary">moaC</name>
    <name evidence="5" type="ORF">HA336_03520</name>
</gene>
<protein>
    <recommendedName>
        <fullName evidence="3">Probable cyclic pyranopterin monophosphate synthase</fullName>
        <ecNumber evidence="3">4.6.1.17</ecNumber>
    </recommendedName>
    <alternativeName>
        <fullName evidence="3">Molybdenum cofactor biosynthesis protein C</fullName>
    </alternativeName>
</protein>
<sequence length="156" mass="17004">MTAGGRRMSMVDVTGKKEEIRIAEASGFLRLTEDGVNAVKSGESHPQGKGDPIEVAKVAAILAVKKTPELVPHCHPIKITGVDVDVEVLEDGVKMSVRVKSEGKTGVEMDALTGLVVGLVTLWDMVKYAEKDEEGQYPHTRIENVRVVEKIIKEKE</sequence>
<dbReference type="AlphaFoldDB" id="A0A832T8Z3"/>
<dbReference type="Proteomes" id="UP000619545">
    <property type="component" value="Unassembled WGS sequence"/>
</dbReference>
<evidence type="ECO:0000256" key="3">
    <source>
        <dbReference type="HAMAP-Rule" id="MF_01224"/>
    </source>
</evidence>
<dbReference type="Pfam" id="PF01967">
    <property type="entry name" value="MoaC"/>
    <property type="match status" value="1"/>
</dbReference>
<dbReference type="SMR" id="A0A832T8Z3"/>
<dbReference type="GO" id="GO:0061799">
    <property type="term" value="F:cyclic pyranopterin monophosphate synthase activity"/>
    <property type="evidence" value="ECO:0007669"/>
    <property type="project" value="UniProtKB-UniRule"/>
</dbReference>
<comment type="caution">
    <text evidence="5">The sequence shown here is derived from an EMBL/GenBank/DDBJ whole genome shotgun (WGS) entry which is preliminary data.</text>
</comment>
<feature type="domain" description="Molybdopterin cofactor biosynthesis C (MoaC)" evidence="4">
    <location>
        <begin position="10"/>
        <end position="150"/>
    </location>
</feature>
<feature type="binding site" evidence="3">
    <location>
        <begin position="109"/>
        <end position="110"/>
    </location>
    <ligand>
        <name>substrate</name>
    </ligand>
</feature>
<dbReference type="CDD" id="cd01419">
    <property type="entry name" value="MoaC_A"/>
    <property type="match status" value="1"/>
</dbReference>
<accession>A0A832T8Z3</accession>
<evidence type="ECO:0000256" key="2">
    <source>
        <dbReference type="ARBA" id="ARBA00023150"/>
    </source>
</evidence>
<dbReference type="HAMAP" id="MF_01224_A">
    <property type="entry name" value="MoaC_A"/>
    <property type="match status" value="1"/>
</dbReference>
<dbReference type="EC" id="4.6.1.17" evidence="3"/>
<comment type="catalytic activity">
    <reaction evidence="3">
        <text>(8S)-3',8-cyclo-7,8-dihydroguanosine 5'-triphosphate = cyclic pyranopterin phosphate + diphosphate</text>
        <dbReference type="Rhea" id="RHEA:49580"/>
        <dbReference type="ChEBI" id="CHEBI:33019"/>
        <dbReference type="ChEBI" id="CHEBI:59648"/>
        <dbReference type="ChEBI" id="CHEBI:131766"/>
        <dbReference type="EC" id="4.6.1.17"/>
    </reaction>
</comment>
<comment type="similarity">
    <text evidence="3">Belongs to the MoaC family.</text>
</comment>
<name>A0A832T8Z3_9EURY</name>
<reference evidence="5" key="1">
    <citation type="journal article" date="2020" name="bioRxiv">
        <title>A rank-normalized archaeal taxonomy based on genome phylogeny resolves widespread incomplete and uneven classifications.</title>
        <authorList>
            <person name="Rinke C."/>
            <person name="Chuvochina M."/>
            <person name="Mussig A.J."/>
            <person name="Chaumeil P.-A."/>
            <person name="Waite D.W."/>
            <person name="Whitman W.B."/>
            <person name="Parks D.H."/>
            <person name="Hugenholtz P."/>
        </authorList>
    </citation>
    <scope>NUCLEOTIDE SEQUENCE</scope>
    <source>
        <strain evidence="5">UBA8853</strain>
    </source>
</reference>
<dbReference type="NCBIfam" id="NF008999">
    <property type="entry name" value="PRK12343.1"/>
    <property type="match status" value="1"/>
</dbReference>
<evidence type="ECO:0000313" key="5">
    <source>
        <dbReference type="EMBL" id="HII70285.1"/>
    </source>
</evidence>
<evidence type="ECO:0000256" key="1">
    <source>
        <dbReference type="ARBA" id="ARBA00005046"/>
    </source>
</evidence>